<dbReference type="PANTHER" id="PTHR43540:SF14">
    <property type="entry name" value="ISOCHORISMATASE"/>
    <property type="match status" value="1"/>
</dbReference>
<dbReference type="Pfam" id="PF00857">
    <property type="entry name" value="Isochorismatase"/>
    <property type="match status" value="1"/>
</dbReference>
<reference evidence="4 5" key="1">
    <citation type="journal article" date="2014" name="Int. J. Syst. Evol. Microbiol.">
        <title>Lysinibacillus halotolerans sp. nov., isolated from saline-alkaline soil.</title>
        <authorList>
            <person name="Kong D."/>
            <person name="Wang Y."/>
            <person name="Zhao B."/>
            <person name="Li Y."/>
            <person name="Song J."/>
            <person name="Zhai Y."/>
            <person name="Zhang C."/>
            <person name="Wang H."/>
            <person name="Chen X."/>
            <person name="Zhao B."/>
            <person name="Ruan Z."/>
        </authorList>
    </citation>
    <scope>NUCLEOTIDE SEQUENCE [LARGE SCALE GENOMIC DNA]</scope>
    <source>
        <strain evidence="4 5">MCCC 1A12703</strain>
    </source>
</reference>
<dbReference type="PANTHER" id="PTHR43540">
    <property type="entry name" value="PEROXYUREIDOACRYLATE/UREIDOACRYLATE AMIDOHYDROLASE-RELATED"/>
    <property type="match status" value="1"/>
</dbReference>
<keyword evidence="5" id="KW-1185">Reference proteome</keyword>
<name>A0A3M8HF74_9BACI</name>
<evidence type="ECO:0000313" key="5">
    <source>
        <dbReference type="Proteomes" id="UP000279909"/>
    </source>
</evidence>
<dbReference type="Proteomes" id="UP000279909">
    <property type="component" value="Unassembled WGS sequence"/>
</dbReference>
<keyword evidence="2 4" id="KW-0378">Hydrolase</keyword>
<dbReference type="AlphaFoldDB" id="A0A3M8HF74"/>
<dbReference type="EMBL" id="RHLQ01000003">
    <property type="protein sequence ID" value="RND01136.1"/>
    <property type="molecule type" value="Genomic_DNA"/>
</dbReference>
<comment type="similarity">
    <text evidence="1">Belongs to the isochorismatase family.</text>
</comment>
<dbReference type="SUPFAM" id="SSF52499">
    <property type="entry name" value="Isochorismatase-like hydrolases"/>
    <property type="match status" value="1"/>
</dbReference>
<dbReference type="InterPro" id="IPR000868">
    <property type="entry name" value="Isochorismatase-like_dom"/>
</dbReference>
<gene>
    <name evidence="4" type="ORF">EC501_02480</name>
</gene>
<comment type="caution">
    <text evidence="4">The sequence shown here is derived from an EMBL/GenBank/DDBJ whole genome shotgun (WGS) entry which is preliminary data.</text>
</comment>
<dbReference type="RefSeq" id="WP_122970704.1">
    <property type="nucleotide sequence ID" value="NZ_RHLQ01000003.1"/>
</dbReference>
<evidence type="ECO:0000256" key="2">
    <source>
        <dbReference type="ARBA" id="ARBA00022801"/>
    </source>
</evidence>
<organism evidence="4 5">
    <name type="scientific">Lysinibacillus halotolerans</name>
    <dbReference type="NCBI Taxonomy" id="1368476"/>
    <lineage>
        <taxon>Bacteria</taxon>
        <taxon>Bacillati</taxon>
        <taxon>Bacillota</taxon>
        <taxon>Bacilli</taxon>
        <taxon>Bacillales</taxon>
        <taxon>Bacillaceae</taxon>
        <taxon>Lysinibacillus</taxon>
    </lineage>
</organism>
<dbReference type="InterPro" id="IPR036380">
    <property type="entry name" value="Isochorismatase-like_sf"/>
</dbReference>
<proteinExistence type="inferred from homology"/>
<dbReference type="CDD" id="cd01014">
    <property type="entry name" value="nicotinamidase_related"/>
    <property type="match status" value="1"/>
</dbReference>
<sequence>MKQALLIIDAQQALIDGEQVKTGVYKKERLIANINHVIQKALDENIPIIFVRDIDVSNGEGPGFEVHGDIHVPNNSVIFNKAATNAFYGTGLKAYLEEQQIKHLVIMGCQTEACIDTAVRTATVSGFDVTLVGDGHSTYDSKMLTAEQIILHHNRILHGHYNVYHFSMVRNAEEDLFTPTHNNYR</sequence>
<dbReference type="Gene3D" id="3.40.50.850">
    <property type="entry name" value="Isochorismatase-like"/>
    <property type="match status" value="1"/>
</dbReference>
<dbReference type="InterPro" id="IPR050272">
    <property type="entry name" value="Isochorismatase-like_hydrls"/>
</dbReference>
<evidence type="ECO:0000313" key="4">
    <source>
        <dbReference type="EMBL" id="RND01136.1"/>
    </source>
</evidence>
<dbReference type="GO" id="GO:0016787">
    <property type="term" value="F:hydrolase activity"/>
    <property type="evidence" value="ECO:0007669"/>
    <property type="project" value="UniProtKB-KW"/>
</dbReference>
<feature type="domain" description="Isochorismatase-like" evidence="3">
    <location>
        <begin position="4"/>
        <end position="142"/>
    </location>
</feature>
<protein>
    <submittedName>
        <fullName evidence="4">Cysteine hydrolase</fullName>
    </submittedName>
</protein>
<dbReference type="OrthoDB" id="9785724at2"/>
<evidence type="ECO:0000256" key="1">
    <source>
        <dbReference type="ARBA" id="ARBA00006336"/>
    </source>
</evidence>
<evidence type="ECO:0000259" key="3">
    <source>
        <dbReference type="Pfam" id="PF00857"/>
    </source>
</evidence>
<accession>A0A3M8HF74</accession>